<accession>A0ABP8MH61</accession>
<evidence type="ECO:0000313" key="1">
    <source>
        <dbReference type="EMBL" id="GAA4448737.1"/>
    </source>
</evidence>
<dbReference type="RefSeq" id="WP_339945106.1">
    <property type="nucleotide sequence ID" value="NZ_BAABGA010000017.1"/>
</dbReference>
<organism evidence="1 2">
    <name type="scientific">Novipirellula rosea</name>
    <dbReference type="NCBI Taxonomy" id="1031540"/>
    <lineage>
        <taxon>Bacteria</taxon>
        <taxon>Pseudomonadati</taxon>
        <taxon>Planctomycetota</taxon>
        <taxon>Planctomycetia</taxon>
        <taxon>Pirellulales</taxon>
        <taxon>Pirellulaceae</taxon>
        <taxon>Novipirellula</taxon>
    </lineage>
</organism>
<evidence type="ECO:0008006" key="3">
    <source>
        <dbReference type="Google" id="ProtNLM"/>
    </source>
</evidence>
<dbReference type="EMBL" id="BAABGA010000017">
    <property type="protein sequence ID" value="GAA4448737.1"/>
    <property type="molecule type" value="Genomic_DNA"/>
</dbReference>
<keyword evidence="2" id="KW-1185">Reference proteome</keyword>
<name>A0ABP8MH61_9BACT</name>
<reference evidence="2" key="1">
    <citation type="journal article" date="2019" name="Int. J. Syst. Evol. Microbiol.">
        <title>The Global Catalogue of Microorganisms (GCM) 10K type strain sequencing project: providing services to taxonomists for standard genome sequencing and annotation.</title>
        <authorList>
            <consortium name="The Broad Institute Genomics Platform"/>
            <consortium name="The Broad Institute Genome Sequencing Center for Infectious Disease"/>
            <person name="Wu L."/>
            <person name="Ma J."/>
        </authorList>
    </citation>
    <scope>NUCLEOTIDE SEQUENCE [LARGE SCALE GENOMIC DNA]</scope>
    <source>
        <strain evidence="2">JCM 17759</strain>
    </source>
</reference>
<evidence type="ECO:0000313" key="2">
    <source>
        <dbReference type="Proteomes" id="UP001500840"/>
    </source>
</evidence>
<proteinExistence type="predicted"/>
<comment type="caution">
    <text evidence="1">The sequence shown here is derived from an EMBL/GenBank/DDBJ whole genome shotgun (WGS) entry which is preliminary data.</text>
</comment>
<gene>
    <name evidence="1" type="ORF">GCM10023156_12280</name>
</gene>
<protein>
    <recommendedName>
        <fullName evidence="3">Hemerythrin-like domain-containing protein</fullName>
    </recommendedName>
</protein>
<dbReference type="Proteomes" id="UP001500840">
    <property type="component" value="Unassembled WGS sequence"/>
</dbReference>
<sequence length="160" mass="18034">MATVVSTVRAAKKTLVVNSAFLQEIKESHPEFWHTLHNVRQVCEDMDEPSHVTRNLVRLLNDLRDQMSLQFALEEAYGYIEVAPEFSSSKVNAAEKAMAQHCSLYLQLSELIEKAEELQYRGANAACVQELVDQTQAFDEKLREHEQAENGLIEGSLNAG</sequence>